<dbReference type="EMBL" id="LVJZ01000005">
    <property type="protein sequence ID" value="ODB92915.1"/>
    <property type="molecule type" value="Genomic_DNA"/>
</dbReference>
<comment type="similarity">
    <text evidence="3">Belongs to the LptF/LptG family.</text>
</comment>
<evidence type="ECO:0000256" key="2">
    <source>
        <dbReference type="ARBA" id="ARBA00004651"/>
    </source>
</evidence>
<dbReference type="Pfam" id="PF03739">
    <property type="entry name" value="LptF_LptG"/>
    <property type="match status" value="1"/>
</dbReference>
<dbReference type="GO" id="GO:0043190">
    <property type="term" value="C:ATP-binding cassette (ABC) transporter complex"/>
    <property type="evidence" value="ECO:0007669"/>
    <property type="project" value="InterPro"/>
</dbReference>
<evidence type="ECO:0000256" key="6">
    <source>
        <dbReference type="ARBA" id="ARBA00022989"/>
    </source>
</evidence>
<evidence type="ECO:0000256" key="9">
    <source>
        <dbReference type="SAM" id="Phobius"/>
    </source>
</evidence>
<dbReference type="NCBIfam" id="TIGR04408">
    <property type="entry name" value="LptG_lptG"/>
    <property type="match status" value="1"/>
</dbReference>
<comment type="subunit">
    <text evidence="8">Component of the lipopolysaccharide transport and assembly complex. The LptBFG transporter is composed of two ATP-binding proteins (LptB) and two transmembrane proteins (LptF and LptG).</text>
</comment>
<organism evidence="10 11">
    <name type="scientific">Candidatus Thiodiazotropha endoloripes</name>
    <dbReference type="NCBI Taxonomy" id="1818881"/>
    <lineage>
        <taxon>Bacteria</taxon>
        <taxon>Pseudomonadati</taxon>
        <taxon>Pseudomonadota</taxon>
        <taxon>Gammaproteobacteria</taxon>
        <taxon>Chromatiales</taxon>
        <taxon>Sedimenticolaceae</taxon>
        <taxon>Candidatus Thiodiazotropha</taxon>
    </lineage>
</organism>
<evidence type="ECO:0000256" key="7">
    <source>
        <dbReference type="ARBA" id="ARBA00023136"/>
    </source>
</evidence>
<keyword evidence="7 9" id="KW-0472">Membrane</keyword>
<feature type="transmembrane region" description="Helical" evidence="9">
    <location>
        <begin position="12"/>
        <end position="31"/>
    </location>
</feature>
<comment type="function">
    <text evidence="1">Part of the ABC transporter complex LptBFG involved in the translocation of lipopolysaccharide (LPS) from the inner membrane to the outer membrane.</text>
</comment>
<evidence type="ECO:0000256" key="3">
    <source>
        <dbReference type="ARBA" id="ARBA00007725"/>
    </source>
</evidence>
<dbReference type="GO" id="GO:0055085">
    <property type="term" value="P:transmembrane transport"/>
    <property type="evidence" value="ECO:0007669"/>
    <property type="project" value="InterPro"/>
</dbReference>
<comment type="subcellular location">
    <subcellularLocation>
        <location evidence="2">Cell membrane</location>
        <topology evidence="2">Multi-pass membrane protein</topology>
    </subcellularLocation>
</comment>
<name>A0A1E2UHP2_9GAMM</name>
<evidence type="ECO:0000256" key="8">
    <source>
        <dbReference type="ARBA" id="ARBA00026081"/>
    </source>
</evidence>
<keyword evidence="6 9" id="KW-1133">Transmembrane helix</keyword>
<dbReference type="GO" id="GO:0015920">
    <property type="term" value="P:lipopolysaccharide transport"/>
    <property type="evidence" value="ECO:0007669"/>
    <property type="project" value="TreeGrafter"/>
</dbReference>
<dbReference type="STRING" id="1818881.A3196_19295"/>
<accession>A0A1E2UHP2</accession>
<feature type="transmembrane region" description="Helical" evidence="9">
    <location>
        <begin position="60"/>
        <end position="82"/>
    </location>
</feature>
<feature type="transmembrane region" description="Helical" evidence="9">
    <location>
        <begin position="103"/>
        <end position="122"/>
    </location>
</feature>
<gene>
    <name evidence="10" type="ORF">A3196_19295</name>
</gene>
<dbReference type="PANTHER" id="PTHR33529">
    <property type="entry name" value="SLR0882 PROTEIN-RELATED"/>
    <property type="match status" value="1"/>
</dbReference>
<comment type="caution">
    <text evidence="10">The sequence shown here is derived from an EMBL/GenBank/DDBJ whole genome shotgun (WGS) entry which is preliminary data.</text>
</comment>
<reference evidence="10 11" key="1">
    <citation type="submission" date="2016-03" db="EMBL/GenBank/DDBJ databases">
        <title>Chemosynthetic sulphur-oxidizing symbionts of marine invertebrate animals are capable of nitrogen fixation.</title>
        <authorList>
            <person name="Petersen J.M."/>
            <person name="Kemper A."/>
            <person name="Gruber-Vodicka H."/>
            <person name="Cardini U."/>
            <person name="Geest Mvander."/>
            <person name="Kleiner M."/>
            <person name="Bulgheresi S."/>
            <person name="Fussmann M."/>
            <person name="Herbold C."/>
            <person name="Seah B.K.B."/>
            <person name="Antony C.Paul."/>
            <person name="Liu D."/>
            <person name="Belitz A."/>
            <person name="Weber M."/>
        </authorList>
    </citation>
    <scope>NUCLEOTIDE SEQUENCE [LARGE SCALE GENOMIC DNA]</scope>
    <source>
        <strain evidence="10">G_D</strain>
    </source>
</reference>
<proteinExistence type="inferred from homology"/>
<sequence>MITTLDRYIGRSVLTGVLAVMLLLLVLIGFFEVVAELEDVERGYTTGKAYSYVFLGLPRYIYELFPVATLLGSLIGLGILAGNSELMAMRAAGISIARIVSSVLKAGLLILAAVIWVGEYLAPLTEQQAQRMKMEALSDQISLKTRYGFWSRDDNTFINIRQVLPDAQLADVSLYEYDGASRLLRAIYAERASYESDGWVLHAVSVSRFSDQRIQVSQQKKLTWQTQLEPASLDVLTVKPHMLAAWDLWRYIDYLRNNGQASVSYEVAFWGKLAAPLVTLVMLLLSIPFVFGSLRSVSVGQRVFVGAMLGIVFYLLNRAFSYMAVVYSFNALFATALPLLFFMGLAWWMFRRVP</sequence>
<keyword evidence="5 9" id="KW-0812">Transmembrane</keyword>
<feature type="transmembrane region" description="Helical" evidence="9">
    <location>
        <begin position="331"/>
        <end position="350"/>
    </location>
</feature>
<keyword evidence="11" id="KW-1185">Reference proteome</keyword>
<evidence type="ECO:0000256" key="5">
    <source>
        <dbReference type="ARBA" id="ARBA00022692"/>
    </source>
</evidence>
<dbReference type="RefSeq" id="WP_069006430.1">
    <property type="nucleotide sequence ID" value="NZ_LVJW01000007.1"/>
</dbReference>
<dbReference type="PANTHER" id="PTHR33529:SF2">
    <property type="entry name" value="LIPOPOLYSACCHARIDE EXPORT SYSTEM PERMEASE PROTEIN LPTG"/>
    <property type="match status" value="1"/>
</dbReference>
<evidence type="ECO:0000313" key="10">
    <source>
        <dbReference type="EMBL" id="ODB92915.1"/>
    </source>
</evidence>
<evidence type="ECO:0000313" key="11">
    <source>
        <dbReference type="Proteomes" id="UP000094849"/>
    </source>
</evidence>
<dbReference type="AlphaFoldDB" id="A0A1E2UHP2"/>
<feature type="transmembrane region" description="Helical" evidence="9">
    <location>
        <begin position="273"/>
        <end position="291"/>
    </location>
</feature>
<evidence type="ECO:0000256" key="1">
    <source>
        <dbReference type="ARBA" id="ARBA00002265"/>
    </source>
</evidence>
<feature type="transmembrane region" description="Helical" evidence="9">
    <location>
        <begin position="303"/>
        <end position="325"/>
    </location>
</feature>
<evidence type="ECO:0000256" key="4">
    <source>
        <dbReference type="ARBA" id="ARBA00022475"/>
    </source>
</evidence>
<dbReference type="InterPro" id="IPR005495">
    <property type="entry name" value="LptG/LptF_permease"/>
</dbReference>
<dbReference type="InterPro" id="IPR030923">
    <property type="entry name" value="LptG"/>
</dbReference>
<dbReference type="Proteomes" id="UP000094849">
    <property type="component" value="Unassembled WGS sequence"/>
</dbReference>
<keyword evidence="4" id="KW-1003">Cell membrane</keyword>
<protein>
    <submittedName>
        <fullName evidence="10">LPS export ABC transporter permease LptG</fullName>
    </submittedName>
</protein>